<dbReference type="InterPro" id="IPR035905">
    <property type="entry name" value="Barstar-like_sf"/>
</dbReference>
<dbReference type="Proteomes" id="UP000006876">
    <property type="component" value="Chromosome"/>
</dbReference>
<dbReference type="OrthoDB" id="5295683at2"/>
<dbReference type="AlphaFoldDB" id="E3HN28"/>
<gene>
    <name evidence="3" type="ordered locus">AXYL_00079</name>
</gene>
<comment type="similarity">
    <text evidence="1">Belongs to the barstar family.</text>
</comment>
<dbReference type="STRING" id="762376.AXYL_00079"/>
<dbReference type="KEGG" id="axy:AXYL_00079"/>
<dbReference type="CDD" id="cd05140">
    <property type="entry name" value="Barstar_AU1054-like"/>
    <property type="match status" value="1"/>
</dbReference>
<sequence>MTARVQEVSIVLREVNTPRELHECLMNALNFPGWYGHNWDAFWDAITGLVDMPHRLRFIGWSILEDRLPTEAQKLRECLEEMQMRLPELAACVSYE</sequence>
<organism evidence="3 4">
    <name type="scientific">Achromobacter xylosoxidans (strain A8)</name>
    <dbReference type="NCBI Taxonomy" id="762376"/>
    <lineage>
        <taxon>Bacteria</taxon>
        <taxon>Pseudomonadati</taxon>
        <taxon>Pseudomonadota</taxon>
        <taxon>Betaproteobacteria</taxon>
        <taxon>Burkholderiales</taxon>
        <taxon>Alcaligenaceae</taxon>
        <taxon>Achromobacter</taxon>
    </lineage>
</organism>
<dbReference type="InterPro" id="IPR000468">
    <property type="entry name" value="Barstar"/>
</dbReference>
<name>E3HN28_ACHXA</name>
<dbReference type="HOGENOM" id="CLU_121832_3_0_4"/>
<dbReference type="Gene3D" id="3.30.370.10">
    <property type="entry name" value="Barstar-like"/>
    <property type="match status" value="1"/>
</dbReference>
<evidence type="ECO:0000313" key="4">
    <source>
        <dbReference type="Proteomes" id="UP000006876"/>
    </source>
</evidence>
<dbReference type="SUPFAM" id="SSF52038">
    <property type="entry name" value="Barstar-related"/>
    <property type="match status" value="1"/>
</dbReference>
<reference evidence="3 4" key="1">
    <citation type="journal article" date="2011" name="J. Bacteriol.">
        <title>Complete genome sequence of the haloaromatic acid-degrading bacterium Achromobacter xylosoxidans A8.</title>
        <authorList>
            <person name="Strnad H."/>
            <person name="Ridl J."/>
            <person name="Paces J."/>
            <person name="Kolar M."/>
            <person name="Vlcek C."/>
            <person name="Paces V."/>
        </authorList>
    </citation>
    <scope>NUCLEOTIDE SEQUENCE [LARGE SCALE GENOMIC DNA]</scope>
    <source>
        <strain evidence="3 4">A8</strain>
    </source>
</reference>
<accession>E3HN28</accession>
<dbReference type="Pfam" id="PF01337">
    <property type="entry name" value="Barstar"/>
    <property type="match status" value="1"/>
</dbReference>
<proteinExistence type="inferred from homology"/>
<protein>
    <submittedName>
        <fullName evidence="3">Barstar family protein 1</fullName>
    </submittedName>
</protein>
<evidence type="ECO:0000256" key="1">
    <source>
        <dbReference type="ARBA" id="ARBA00006845"/>
    </source>
</evidence>
<feature type="domain" description="Barstar (barnase inhibitor)" evidence="2">
    <location>
        <begin position="7"/>
        <end position="85"/>
    </location>
</feature>
<dbReference type="eggNOG" id="COG2732">
    <property type="taxonomic scope" value="Bacteria"/>
</dbReference>
<evidence type="ECO:0000313" key="3">
    <source>
        <dbReference type="EMBL" id="ADP13441.1"/>
    </source>
</evidence>
<dbReference type="EMBL" id="CP002287">
    <property type="protein sequence ID" value="ADP13441.1"/>
    <property type="molecule type" value="Genomic_DNA"/>
</dbReference>
<evidence type="ECO:0000259" key="2">
    <source>
        <dbReference type="Pfam" id="PF01337"/>
    </source>
</evidence>